<dbReference type="InterPro" id="IPR052902">
    <property type="entry name" value="ABC-2_transporter"/>
</dbReference>
<comment type="caution">
    <text evidence="7">The sequence shown here is derived from an EMBL/GenBank/DDBJ whole genome shotgun (WGS) entry which is preliminary data.</text>
</comment>
<comment type="subcellular location">
    <subcellularLocation>
        <location evidence="5">Cell membrane</location>
        <topology evidence="5">Multi-pass membrane protein</topology>
    </subcellularLocation>
    <subcellularLocation>
        <location evidence="1">Membrane</location>
        <topology evidence="1">Multi-pass membrane protein</topology>
    </subcellularLocation>
</comment>
<name>J9BKN9_BACCE</name>
<evidence type="ECO:0000256" key="5">
    <source>
        <dbReference type="RuleBase" id="RU361157"/>
    </source>
</evidence>
<dbReference type="PANTHER" id="PTHR43027:SF1">
    <property type="entry name" value="DOXORUBICIN RESISTANCE ABC TRANSPORTER PERMEASE PROTEIN DRRC-RELATED"/>
    <property type="match status" value="1"/>
</dbReference>
<evidence type="ECO:0000256" key="1">
    <source>
        <dbReference type="ARBA" id="ARBA00004141"/>
    </source>
</evidence>
<evidence type="ECO:0000313" key="7">
    <source>
        <dbReference type="EMBL" id="EJV74122.1"/>
    </source>
</evidence>
<feature type="transmembrane region" description="Helical" evidence="5">
    <location>
        <begin position="227"/>
        <end position="245"/>
    </location>
</feature>
<dbReference type="AlphaFoldDB" id="J9BKN9"/>
<dbReference type="InterPro" id="IPR047817">
    <property type="entry name" value="ABC2_TM_bact-type"/>
</dbReference>
<dbReference type="InterPro" id="IPR000412">
    <property type="entry name" value="ABC_2_transport"/>
</dbReference>
<keyword evidence="3 5" id="KW-1133">Transmembrane helix</keyword>
<gene>
    <name evidence="7" type="ORF">IG3_05944</name>
</gene>
<dbReference type="PIRSF" id="PIRSF006648">
    <property type="entry name" value="DrrB"/>
    <property type="match status" value="1"/>
</dbReference>
<comment type="similarity">
    <text evidence="5">Belongs to the ABC-2 integral membrane protein family.</text>
</comment>
<evidence type="ECO:0000256" key="4">
    <source>
        <dbReference type="ARBA" id="ARBA00023136"/>
    </source>
</evidence>
<feature type="transmembrane region" description="Helical" evidence="5">
    <location>
        <begin position="136"/>
        <end position="161"/>
    </location>
</feature>
<dbReference type="GO" id="GO:0140359">
    <property type="term" value="F:ABC-type transporter activity"/>
    <property type="evidence" value="ECO:0007669"/>
    <property type="project" value="InterPro"/>
</dbReference>
<evidence type="ECO:0000313" key="8">
    <source>
        <dbReference type="Proteomes" id="UP000004136"/>
    </source>
</evidence>
<evidence type="ECO:0000256" key="2">
    <source>
        <dbReference type="ARBA" id="ARBA00022692"/>
    </source>
</evidence>
<reference evidence="7 8" key="1">
    <citation type="submission" date="2012-04" db="EMBL/GenBank/DDBJ databases">
        <title>The Genome Sequence of Bacillus cereus HuA2-1.</title>
        <authorList>
            <consortium name="The Broad Institute Genome Sequencing Platform"/>
            <consortium name="The Broad Institute Genome Sequencing Center for Infectious Disease"/>
            <person name="Feldgarden M."/>
            <person name="Van der Auwera G.A."/>
            <person name="Mahillon J."/>
            <person name="Duprez V."/>
            <person name="Timmery S."/>
            <person name="Mattelet C."/>
            <person name="Dierick K."/>
            <person name="Sun M."/>
            <person name="Yu Z."/>
            <person name="Zhu L."/>
            <person name="Hu X."/>
            <person name="Shank E.B."/>
            <person name="Swiecicka I."/>
            <person name="Hansen B.M."/>
            <person name="Andrup L."/>
            <person name="Young S.K."/>
            <person name="Zeng Q."/>
            <person name="Gargeya S."/>
            <person name="Fitzgerald M."/>
            <person name="Haas B."/>
            <person name="Abouelleil A."/>
            <person name="Alvarado L."/>
            <person name="Arachchi H.M."/>
            <person name="Berlin A."/>
            <person name="Chapman S.B."/>
            <person name="Goldberg J."/>
            <person name="Griggs A."/>
            <person name="Gujja S."/>
            <person name="Hansen M."/>
            <person name="Howarth C."/>
            <person name="Imamovic A."/>
            <person name="Larimer J."/>
            <person name="McCowen C."/>
            <person name="Montmayeur A."/>
            <person name="Murphy C."/>
            <person name="Neiman D."/>
            <person name="Pearson M."/>
            <person name="Priest M."/>
            <person name="Roberts A."/>
            <person name="Saif S."/>
            <person name="Shea T."/>
            <person name="Sisk P."/>
            <person name="Sykes S."/>
            <person name="Wortman J."/>
            <person name="Nusbaum C."/>
            <person name="Birren B."/>
        </authorList>
    </citation>
    <scope>NUCLEOTIDE SEQUENCE [LARGE SCALE GENOMIC DNA]</scope>
    <source>
        <strain evidence="7 8">HuA2-1</strain>
    </source>
</reference>
<dbReference type="InterPro" id="IPR013525">
    <property type="entry name" value="ABC2_TM"/>
</dbReference>
<feature type="transmembrane region" description="Helical" evidence="5">
    <location>
        <begin position="168"/>
        <end position="189"/>
    </location>
</feature>
<feature type="transmembrane region" description="Helical" evidence="5">
    <location>
        <begin position="56"/>
        <end position="77"/>
    </location>
</feature>
<proteinExistence type="inferred from homology"/>
<dbReference type="EMBL" id="AHDV01000062">
    <property type="protein sequence ID" value="EJV74122.1"/>
    <property type="molecule type" value="Genomic_DNA"/>
</dbReference>
<evidence type="ECO:0000256" key="3">
    <source>
        <dbReference type="ARBA" id="ARBA00022989"/>
    </source>
</evidence>
<keyword evidence="5" id="KW-1003">Cell membrane</keyword>
<feature type="transmembrane region" description="Helical" evidence="5">
    <location>
        <begin position="24"/>
        <end position="44"/>
    </location>
</feature>
<keyword evidence="2 5" id="KW-0812">Transmembrane</keyword>
<dbReference type="RefSeq" id="WP_002139829.1">
    <property type="nucleotide sequence ID" value="NZ_JH804676.1"/>
</dbReference>
<feature type="domain" description="ABC transmembrane type-2" evidence="6">
    <location>
        <begin position="20"/>
        <end position="248"/>
    </location>
</feature>
<keyword evidence="4 5" id="KW-0472">Membrane</keyword>
<dbReference type="Proteomes" id="UP000004136">
    <property type="component" value="Unassembled WGS sequence"/>
</dbReference>
<keyword evidence="5" id="KW-0813">Transport</keyword>
<sequence length="261" mass="29915">MSSVIRIIKSNILMHMKQSFARQTFKYIIIIQPILYSILLYLMFNNSNRPNAGEYLIIGTSILNLWSSIVFSSAGDIERERFSGTLELIYISPTNFKLIILGKVLGNLLLGASSMLISYVTITLIFKVDIYIKHPIIFFITFIISMSSFVAISMLLAALFTLSRNSRLLMNCMEFPIYILCGVIFPINILPEWTRVLSFILSPTWAAKLLRESMIGIDNFQNFYTDLFILILIGVIYFLFVFILFKTIDKRIRSKGTLGVH</sequence>
<dbReference type="PRINTS" id="PR00164">
    <property type="entry name" value="ABC2TRNSPORT"/>
</dbReference>
<evidence type="ECO:0000259" key="6">
    <source>
        <dbReference type="PROSITE" id="PS51012"/>
    </source>
</evidence>
<dbReference type="Pfam" id="PF12698">
    <property type="entry name" value="ABC2_membrane_3"/>
    <property type="match status" value="1"/>
</dbReference>
<organism evidence="7 8">
    <name type="scientific">Bacillus cereus HuA2-1</name>
    <dbReference type="NCBI Taxonomy" id="1053201"/>
    <lineage>
        <taxon>Bacteria</taxon>
        <taxon>Bacillati</taxon>
        <taxon>Bacillota</taxon>
        <taxon>Bacilli</taxon>
        <taxon>Bacillales</taxon>
        <taxon>Bacillaceae</taxon>
        <taxon>Bacillus</taxon>
        <taxon>Bacillus cereus group</taxon>
    </lineage>
</organism>
<dbReference type="PROSITE" id="PS51012">
    <property type="entry name" value="ABC_TM2"/>
    <property type="match status" value="1"/>
</dbReference>
<dbReference type="OrthoDB" id="9788252at2"/>
<protein>
    <recommendedName>
        <fullName evidence="5">Transport permease protein</fullName>
    </recommendedName>
</protein>
<dbReference type="PANTHER" id="PTHR43027">
    <property type="entry name" value="DOXORUBICIN RESISTANCE ABC TRANSPORTER PERMEASE PROTEIN DRRC-RELATED"/>
    <property type="match status" value="1"/>
</dbReference>
<dbReference type="GO" id="GO:0043190">
    <property type="term" value="C:ATP-binding cassette (ABC) transporter complex"/>
    <property type="evidence" value="ECO:0007669"/>
    <property type="project" value="InterPro"/>
</dbReference>
<dbReference type="PATRIC" id="fig|1053201.3.peg.6090"/>
<feature type="transmembrane region" description="Helical" evidence="5">
    <location>
        <begin position="98"/>
        <end position="124"/>
    </location>
</feature>
<dbReference type="HOGENOM" id="CLU_089201_2_0_9"/>
<accession>J9BKN9</accession>